<organism evidence="1 2">
    <name type="scientific">Rhodofomes roseus</name>
    <dbReference type="NCBI Taxonomy" id="34475"/>
    <lineage>
        <taxon>Eukaryota</taxon>
        <taxon>Fungi</taxon>
        <taxon>Dikarya</taxon>
        <taxon>Basidiomycota</taxon>
        <taxon>Agaricomycotina</taxon>
        <taxon>Agaricomycetes</taxon>
        <taxon>Polyporales</taxon>
        <taxon>Rhodofomes</taxon>
    </lineage>
</organism>
<evidence type="ECO:0000313" key="2">
    <source>
        <dbReference type="Proteomes" id="UP000298390"/>
    </source>
</evidence>
<evidence type="ECO:0000313" key="1">
    <source>
        <dbReference type="EMBL" id="TFY50854.1"/>
    </source>
</evidence>
<reference evidence="1 2" key="1">
    <citation type="submission" date="2019-01" db="EMBL/GenBank/DDBJ databases">
        <title>Genome sequencing of the rare red list fungi Fomitopsis rosea.</title>
        <authorList>
            <person name="Buettner E."/>
            <person name="Kellner H."/>
        </authorList>
    </citation>
    <scope>NUCLEOTIDE SEQUENCE [LARGE SCALE GENOMIC DNA]</scope>
    <source>
        <strain evidence="1 2">DSM 105464</strain>
    </source>
</reference>
<dbReference type="STRING" id="34475.A0A4Y9XKU1"/>
<accession>A0A4Y9XKU1</accession>
<sequence>MFLWTGALAAAAGFLSDLDMARVDESALGYQEVAEPVLKAIGPTGEHIMTQPAVRTHIRFTEMKPREAMDNNEPIEHTVVHDLESIGYVFGYSILRRLLILPRYPGELAKVFKDIFGAMEVRQIALQRTRRQPLSWIIVVKGADTKDFIRQHLSAPAAEVMTQLRWAIQTAHEAHEKNELLQLYPVMRLPGNTNAFCTHAYFLDVLNKAIEQLKQTPSSMKSFGPASQ</sequence>
<protein>
    <submittedName>
        <fullName evidence="1">Uncharacterized protein</fullName>
    </submittedName>
</protein>
<dbReference type="EMBL" id="SEKV01001352">
    <property type="protein sequence ID" value="TFY50854.1"/>
    <property type="molecule type" value="Genomic_DNA"/>
</dbReference>
<gene>
    <name evidence="1" type="ORF">EVJ58_g10862</name>
</gene>
<dbReference type="Proteomes" id="UP000298390">
    <property type="component" value="Unassembled WGS sequence"/>
</dbReference>
<dbReference type="AlphaFoldDB" id="A0A4Y9XKU1"/>
<comment type="caution">
    <text evidence="1">The sequence shown here is derived from an EMBL/GenBank/DDBJ whole genome shotgun (WGS) entry which is preliminary data.</text>
</comment>
<proteinExistence type="predicted"/>
<name>A0A4Y9XKU1_9APHY</name>